<organism evidence="2">
    <name type="scientific">uncultured Caudovirales phage</name>
    <dbReference type="NCBI Taxonomy" id="2100421"/>
    <lineage>
        <taxon>Viruses</taxon>
        <taxon>Duplodnaviria</taxon>
        <taxon>Heunggongvirae</taxon>
        <taxon>Uroviricota</taxon>
        <taxon>Caudoviricetes</taxon>
        <taxon>Peduoviridae</taxon>
        <taxon>Maltschvirus</taxon>
        <taxon>Maltschvirus maltsch</taxon>
    </lineage>
</organism>
<keyword evidence="1" id="KW-0472">Membrane</keyword>
<gene>
    <name evidence="2" type="ORF">UFOVP760_121</name>
</gene>
<proteinExistence type="predicted"/>
<evidence type="ECO:0000313" key="2">
    <source>
        <dbReference type="EMBL" id="CAB5226344.1"/>
    </source>
</evidence>
<feature type="transmembrane region" description="Helical" evidence="1">
    <location>
        <begin position="44"/>
        <end position="68"/>
    </location>
</feature>
<sequence>MWQNIVNTAKSTTAFLQNGVAPPNTPTELRTKMENTNHLSSKKFFIIFTSVLMLAALYYSSVAILLSINMPEHVTAFVTLFSKTIEIFAIIIASYLGVQAAVDLKYNSSSNAEVKGEIEVIKEEITQHIIEQGSENAPEIRPYSTIATEEK</sequence>
<protein>
    <submittedName>
        <fullName evidence="2">Uncharacterized protein</fullName>
    </submittedName>
</protein>
<evidence type="ECO:0000256" key="1">
    <source>
        <dbReference type="SAM" id="Phobius"/>
    </source>
</evidence>
<accession>A0A6J7XEQ2</accession>
<feature type="transmembrane region" description="Helical" evidence="1">
    <location>
        <begin position="74"/>
        <end position="98"/>
    </location>
</feature>
<dbReference type="EMBL" id="LR798360">
    <property type="protein sequence ID" value="CAB5226344.1"/>
    <property type="molecule type" value="Genomic_DNA"/>
</dbReference>
<keyword evidence="1" id="KW-1133">Transmembrane helix</keyword>
<keyword evidence="1" id="KW-0812">Transmembrane</keyword>
<name>A0A6J7XEQ2_9CAUD</name>
<reference evidence="2" key="1">
    <citation type="submission" date="2020-05" db="EMBL/GenBank/DDBJ databases">
        <authorList>
            <person name="Chiriac C."/>
            <person name="Salcher M."/>
            <person name="Ghai R."/>
            <person name="Kavagutti S V."/>
        </authorList>
    </citation>
    <scope>NUCLEOTIDE SEQUENCE</scope>
</reference>